<organism evidence="14 15">
    <name type="scientific">Muricoccus pecuniae</name>
    <dbReference type="NCBI Taxonomy" id="693023"/>
    <lineage>
        <taxon>Bacteria</taxon>
        <taxon>Pseudomonadati</taxon>
        <taxon>Pseudomonadota</taxon>
        <taxon>Alphaproteobacteria</taxon>
        <taxon>Acetobacterales</taxon>
        <taxon>Roseomonadaceae</taxon>
        <taxon>Muricoccus</taxon>
    </lineage>
</organism>
<evidence type="ECO:0000256" key="1">
    <source>
        <dbReference type="ARBA" id="ARBA00004429"/>
    </source>
</evidence>
<feature type="transmembrane region" description="Helical" evidence="12">
    <location>
        <begin position="366"/>
        <end position="386"/>
    </location>
</feature>
<feature type="transmembrane region" description="Helical" evidence="12">
    <location>
        <begin position="50"/>
        <end position="74"/>
    </location>
</feature>
<dbReference type="InterPro" id="IPR001173">
    <property type="entry name" value="Glyco_trans_2-like"/>
</dbReference>
<evidence type="ECO:0000256" key="6">
    <source>
        <dbReference type="ARBA" id="ARBA00022519"/>
    </source>
</evidence>
<dbReference type="Pfam" id="PF13632">
    <property type="entry name" value="Glyco_trans_2_3"/>
    <property type="match status" value="1"/>
</dbReference>
<dbReference type="RefSeq" id="WP_184513125.1">
    <property type="nucleotide sequence ID" value="NZ_JACIJD010000001.1"/>
</dbReference>
<evidence type="ECO:0000313" key="14">
    <source>
        <dbReference type="EMBL" id="MBB5692316.1"/>
    </source>
</evidence>
<keyword evidence="11 12" id="KW-0472">Membrane</keyword>
<comment type="caution">
    <text evidence="14">The sequence shown here is derived from an EMBL/GenBank/DDBJ whole genome shotgun (WGS) entry which is preliminary data.</text>
</comment>
<dbReference type="NCBIfam" id="NF003962">
    <property type="entry name" value="PRK05454.2-5"/>
    <property type="match status" value="1"/>
</dbReference>
<proteinExistence type="inferred from homology"/>
<name>A0A840XWR1_9PROT</name>
<evidence type="ECO:0000256" key="9">
    <source>
        <dbReference type="ARBA" id="ARBA00022692"/>
    </source>
</evidence>
<reference evidence="14 15" key="1">
    <citation type="submission" date="2020-08" db="EMBL/GenBank/DDBJ databases">
        <title>Genomic Encyclopedia of Type Strains, Phase IV (KMG-IV): sequencing the most valuable type-strain genomes for metagenomic binning, comparative biology and taxonomic classification.</title>
        <authorList>
            <person name="Goeker M."/>
        </authorList>
    </citation>
    <scope>NUCLEOTIDE SEQUENCE [LARGE SCALE GENOMIC DNA]</scope>
    <source>
        <strain evidence="14 15">DSM 25622</strain>
    </source>
</reference>
<keyword evidence="8 14" id="KW-0808">Transferase</keyword>
<dbReference type="InterPro" id="IPR029044">
    <property type="entry name" value="Nucleotide-diphossugar_trans"/>
</dbReference>
<evidence type="ECO:0000256" key="3">
    <source>
        <dbReference type="ARBA" id="ARBA00009337"/>
    </source>
</evidence>
<feature type="transmembrane region" description="Helical" evidence="12">
    <location>
        <begin position="485"/>
        <end position="503"/>
    </location>
</feature>
<feature type="domain" description="Glycosyltransferase 2-like" evidence="13">
    <location>
        <begin position="192"/>
        <end position="387"/>
    </location>
</feature>
<dbReference type="Proteomes" id="UP000580654">
    <property type="component" value="Unassembled WGS sequence"/>
</dbReference>
<dbReference type="GO" id="GO:0005886">
    <property type="term" value="C:plasma membrane"/>
    <property type="evidence" value="ECO:0007669"/>
    <property type="project" value="UniProtKB-SubCell"/>
</dbReference>
<keyword evidence="7 14" id="KW-0328">Glycosyltransferase</keyword>
<comment type="similarity">
    <text evidence="3">Belongs to the glycosyltransferase 2 family. OpgH subfamily.</text>
</comment>
<protein>
    <recommendedName>
        <fullName evidence="4">Glucans biosynthesis glucosyltransferase H</fullName>
    </recommendedName>
</protein>
<dbReference type="Gene3D" id="3.90.550.10">
    <property type="entry name" value="Spore Coat Polysaccharide Biosynthesis Protein SpsA, Chain A"/>
    <property type="match status" value="1"/>
</dbReference>
<dbReference type="SUPFAM" id="SSF53448">
    <property type="entry name" value="Nucleotide-diphospho-sugar transferases"/>
    <property type="match status" value="1"/>
</dbReference>
<dbReference type="InterPro" id="IPR050321">
    <property type="entry name" value="Glycosyltr_2/OpgH_subfam"/>
</dbReference>
<dbReference type="PANTHER" id="PTHR43867">
    <property type="entry name" value="CELLULOSE SYNTHASE CATALYTIC SUBUNIT A [UDP-FORMING]"/>
    <property type="match status" value="1"/>
</dbReference>
<feature type="transmembrane region" description="Helical" evidence="12">
    <location>
        <begin position="442"/>
        <end position="465"/>
    </location>
</feature>
<feature type="transmembrane region" description="Helical" evidence="12">
    <location>
        <begin position="20"/>
        <end position="44"/>
    </location>
</feature>
<dbReference type="GO" id="GO:0016758">
    <property type="term" value="F:hexosyltransferase activity"/>
    <property type="evidence" value="ECO:0007669"/>
    <property type="project" value="TreeGrafter"/>
</dbReference>
<comment type="pathway">
    <text evidence="2">Glycan metabolism; osmoregulated periplasmic glucan (OPG) biosynthesis.</text>
</comment>
<evidence type="ECO:0000256" key="4">
    <source>
        <dbReference type="ARBA" id="ARBA00020585"/>
    </source>
</evidence>
<keyword evidence="5" id="KW-1003">Cell membrane</keyword>
<keyword evidence="10 12" id="KW-1133">Transmembrane helix</keyword>
<comment type="subcellular location">
    <subcellularLocation>
        <location evidence="1">Cell inner membrane</location>
        <topology evidence="1">Multi-pass membrane protein</topology>
    </subcellularLocation>
</comment>
<sequence length="549" mass="58553">MSVRQEAARRAAGRRRRIAFAGLVALATIGLVALGVHVLAGGGWTAVEGLLLLCFLLNAPWLGLSAATGLLGLIMRLRPPPPEPAPRGRSLPRTLLAVCVRDEAMDAVLPPLARLLEGLRRAGHGERFAIGVLSDTADPALAAAEEAAVRALAATLPPDALRYRRRSENTGYKAGNVMDFLDHHAAGFELMILLDADSEMTPEAVLRLVRAMAASPRLAILQSPIIGRDAAAPFGRLFGAAHRVGGQTWTLGQAWWQGDEGPFWGHNAAIRIAPFRAHCRLDLLPDGSHILSHDHVEAARLHAAGWGVRVLTDPEAEEGSFEAHPPNLLAFLSRDRRWAAGNMQYRHLLRDPSLGATGRFQMLQAILHYLLSPIWFAMLPLAALNAATDGEGTPRGALLALLLLGYLALHLPRLAGHAALLLQGAPEGRAAHLRSALTSSLFILLFEPITAFHNALIILSHALGLHGRGWPAQQREERRLGWGEAASRLWPHTLAGLAVLALLAASGSGFVLALGLPAVAGLVLAIPFCVLTSVPDHGTSVPDNGPERG</sequence>
<accession>A0A840XWR1</accession>
<evidence type="ECO:0000256" key="11">
    <source>
        <dbReference type="ARBA" id="ARBA00023136"/>
    </source>
</evidence>
<feature type="transmembrane region" description="Helical" evidence="12">
    <location>
        <begin position="398"/>
        <end position="422"/>
    </location>
</feature>
<evidence type="ECO:0000256" key="10">
    <source>
        <dbReference type="ARBA" id="ARBA00022989"/>
    </source>
</evidence>
<evidence type="ECO:0000256" key="2">
    <source>
        <dbReference type="ARBA" id="ARBA00005001"/>
    </source>
</evidence>
<keyword evidence="6" id="KW-0997">Cell inner membrane</keyword>
<evidence type="ECO:0000256" key="8">
    <source>
        <dbReference type="ARBA" id="ARBA00022679"/>
    </source>
</evidence>
<evidence type="ECO:0000256" key="12">
    <source>
        <dbReference type="SAM" id="Phobius"/>
    </source>
</evidence>
<dbReference type="EMBL" id="JACIJD010000001">
    <property type="protein sequence ID" value="MBB5692316.1"/>
    <property type="molecule type" value="Genomic_DNA"/>
</dbReference>
<dbReference type="AlphaFoldDB" id="A0A840XWR1"/>
<dbReference type="PANTHER" id="PTHR43867:SF5">
    <property type="entry name" value="GLUCANS BIOSYNTHESIS GLUCOSYLTRANSFERASE H"/>
    <property type="match status" value="1"/>
</dbReference>
<evidence type="ECO:0000259" key="13">
    <source>
        <dbReference type="Pfam" id="PF13632"/>
    </source>
</evidence>
<evidence type="ECO:0000256" key="7">
    <source>
        <dbReference type="ARBA" id="ARBA00022676"/>
    </source>
</evidence>
<keyword evidence="9 12" id="KW-0812">Transmembrane</keyword>
<keyword evidence="15" id="KW-1185">Reference proteome</keyword>
<feature type="transmembrane region" description="Helical" evidence="12">
    <location>
        <begin position="510"/>
        <end position="534"/>
    </location>
</feature>
<evidence type="ECO:0000313" key="15">
    <source>
        <dbReference type="Proteomes" id="UP000580654"/>
    </source>
</evidence>
<gene>
    <name evidence="14" type="ORF">FHS87_000327</name>
</gene>
<evidence type="ECO:0000256" key="5">
    <source>
        <dbReference type="ARBA" id="ARBA00022475"/>
    </source>
</evidence>